<dbReference type="Proteomes" id="UP000186758">
    <property type="component" value="Unassembled WGS sequence"/>
</dbReference>
<keyword evidence="1" id="KW-1133">Transmembrane helix</keyword>
<proteinExistence type="predicted"/>
<keyword evidence="1" id="KW-0812">Transmembrane</keyword>
<reference evidence="2 3" key="1">
    <citation type="submission" date="2016-11" db="EMBL/GenBank/DDBJ databases">
        <title>Description of two novel members of the family Erysipelotrichaceae: Ileibacterium lipovorans gen. nov., sp. nov. and Dubosiella newyorkensis, gen. nov., sp. nov.</title>
        <authorList>
            <person name="Cox L.M."/>
            <person name="Sohn J."/>
            <person name="Tyrrell K.L."/>
            <person name="Citron D.M."/>
            <person name="Lawson P.A."/>
            <person name="Patel N.B."/>
            <person name="Iizumi T."/>
            <person name="Perez-Perez G.I."/>
            <person name="Goldstein E.J."/>
            <person name="Blaser M.J."/>
        </authorList>
    </citation>
    <scope>NUCLEOTIDE SEQUENCE [LARGE SCALE GENOMIC DNA]</scope>
    <source>
        <strain evidence="2 3">NYU-BL-K8</strain>
    </source>
</reference>
<protein>
    <submittedName>
        <fullName evidence="2">Uncharacterized protein</fullName>
    </submittedName>
</protein>
<evidence type="ECO:0000256" key="1">
    <source>
        <dbReference type="SAM" id="Phobius"/>
    </source>
</evidence>
<evidence type="ECO:0000313" key="2">
    <source>
        <dbReference type="EMBL" id="OLU43826.1"/>
    </source>
</evidence>
<feature type="transmembrane region" description="Helical" evidence="1">
    <location>
        <begin position="37"/>
        <end position="62"/>
    </location>
</feature>
<accession>A0A1Q9YI07</accession>
<evidence type="ECO:0000313" key="3">
    <source>
        <dbReference type="Proteomes" id="UP000186758"/>
    </source>
</evidence>
<gene>
    <name evidence="2" type="ORF">BO223_10470</name>
</gene>
<feature type="transmembrane region" description="Helical" evidence="1">
    <location>
        <begin position="74"/>
        <end position="100"/>
    </location>
</feature>
<dbReference type="RefSeq" id="WP_075886034.1">
    <property type="nucleotide sequence ID" value="NZ_MPJZ01000091.1"/>
</dbReference>
<dbReference type="EMBL" id="MPJZ01000091">
    <property type="protein sequence ID" value="OLU43826.1"/>
    <property type="molecule type" value="Genomic_DNA"/>
</dbReference>
<keyword evidence="1" id="KW-0472">Membrane</keyword>
<dbReference type="AlphaFoldDB" id="A0A1Q9YI07"/>
<feature type="transmembrane region" description="Helical" evidence="1">
    <location>
        <begin position="112"/>
        <end position="135"/>
    </location>
</feature>
<sequence length="145" mass="16156">MNEEMNEKLEESGQMLDEPGAQQTDLPSQPKLLWYRRFSWCLLVSLILALIELGLICYFILFMPGIIAYFLSGFLVYGVLPFFFLLGAALCCNLAALAYWNRWTALVSALLYIQAGACLGLTTVFTAIPAGLCLISMGWSIKKGR</sequence>
<comment type="caution">
    <text evidence="2">The sequence shown here is derived from an EMBL/GenBank/DDBJ whole genome shotgun (WGS) entry which is preliminary data.</text>
</comment>
<organism evidence="2 3">
    <name type="scientific">Faecalibaculum rodentium</name>
    <dbReference type="NCBI Taxonomy" id="1702221"/>
    <lineage>
        <taxon>Bacteria</taxon>
        <taxon>Bacillati</taxon>
        <taxon>Bacillota</taxon>
        <taxon>Erysipelotrichia</taxon>
        <taxon>Erysipelotrichales</taxon>
        <taxon>Erysipelotrichaceae</taxon>
        <taxon>Faecalibaculum</taxon>
    </lineage>
</organism>
<name>A0A1Q9YI07_9FIRM</name>